<dbReference type="AlphaFoldDB" id="A0A7W5C3Z6"/>
<keyword evidence="2 6" id="KW-1003">Cell membrane</keyword>
<evidence type="ECO:0000256" key="2">
    <source>
        <dbReference type="ARBA" id="ARBA00022475"/>
    </source>
</evidence>
<feature type="transmembrane region" description="Helical" evidence="6">
    <location>
        <begin position="147"/>
        <end position="170"/>
    </location>
</feature>
<evidence type="ECO:0000256" key="5">
    <source>
        <dbReference type="ARBA" id="ARBA00023136"/>
    </source>
</evidence>
<protein>
    <submittedName>
        <fullName evidence="8">Putative ABC transport system permease protein</fullName>
    </submittedName>
</protein>
<feature type="domain" description="ABC3 transporter permease C-terminal" evidence="7">
    <location>
        <begin position="530"/>
        <end position="643"/>
    </location>
</feature>
<evidence type="ECO:0000313" key="8">
    <source>
        <dbReference type="EMBL" id="MBB3150681.1"/>
    </source>
</evidence>
<dbReference type="RefSeq" id="WP_183558924.1">
    <property type="nucleotide sequence ID" value="NZ_CBCSLB010000004.1"/>
</dbReference>
<dbReference type="EMBL" id="JACHXW010000002">
    <property type="protein sequence ID" value="MBB3150681.1"/>
    <property type="molecule type" value="Genomic_DNA"/>
</dbReference>
<evidence type="ECO:0000256" key="6">
    <source>
        <dbReference type="PIRNR" id="PIRNR018968"/>
    </source>
</evidence>
<feature type="transmembrane region" description="Helical" evidence="6">
    <location>
        <begin position="523"/>
        <end position="545"/>
    </location>
</feature>
<dbReference type="InterPro" id="IPR003838">
    <property type="entry name" value="ABC3_permease_C"/>
</dbReference>
<dbReference type="InterPro" id="IPR052536">
    <property type="entry name" value="ABC-4_Integral_Memb_Prot"/>
</dbReference>
<keyword evidence="6" id="KW-0813">Transport</keyword>
<keyword evidence="5 6" id="KW-0472">Membrane</keyword>
<feature type="domain" description="ABC3 transporter permease C-terminal" evidence="7">
    <location>
        <begin position="61"/>
        <end position="177"/>
    </location>
</feature>
<feature type="transmembrane region" description="Helical" evidence="6">
    <location>
        <begin position="580"/>
        <end position="601"/>
    </location>
</feature>
<comment type="similarity">
    <text evidence="6">Belongs to the ABC-4 integral membrane protein family.</text>
</comment>
<reference evidence="8 9" key="1">
    <citation type="submission" date="2020-08" db="EMBL/GenBank/DDBJ databases">
        <title>Genomic Encyclopedia of Type Strains, Phase III (KMG-III): the genomes of soil and plant-associated and newly described type strains.</title>
        <authorList>
            <person name="Whitman W."/>
        </authorList>
    </citation>
    <scope>NUCLEOTIDE SEQUENCE [LARGE SCALE GENOMIC DNA]</scope>
    <source>
        <strain evidence="8 9">CECT 8234</strain>
    </source>
</reference>
<evidence type="ECO:0000256" key="4">
    <source>
        <dbReference type="ARBA" id="ARBA00022989"/>
    </source>
</evidence>
<evidence type="ECO:0000256" key="3">
    <source>
        <dbReference type="ARBA" id="ARBA00022692"/>
    </source>
</evidence>
<gene>
    <name evidence="8" type="ORF">FHS16_000715</name>
</gene>
<dbReference type="GO" id="GO:0005886">
    <property type="term" value="C:plasma membrane"/>
    <property type="evidence" value="ECO:0007669"/>
    <property type="project" value="UniProtKB-SubCell"/>
</dbReference>
<dbReference type="Proteomes" id="UP000518605">
    <property type="component" value="Unassembled WGS sequence"/>
</dbReference>
<dbReference type="PIRSF" id="PIRSF018968">
    <property type="entry name" value="ABC_permease_BceB"/>
    <property type="match status" value="1"/>
</dbReference>
<proteinExistence type="inferred from homology"/>
<evidence type="ECO:0000256" key="1">
    <source>
        <dbReference type="ARBA" id="ARBA00004651"/>
    </source>
</evidence>
<name>A0A7W5C3Z6_9BACL</name>
<feature type="transmembrane region" description="Helical" evidence="6">
    <location>
        <begin position="283"/>
        <end position="308"/>
    </location>
</feature>
<feature type="transmembrane region" description="Helical" evidence="6">
    <location>
        <begin position="18"/>
        <end position="36"/>
    </location>
</feature>
<accession>A0A7W5C3Z6</accession>
<dbReference type="Pfam" id="PF02687">
    <property type="entry name" value="FtsX"/>
    <property type="match status" value="2"/>
</dbReference>
<keyword evidence="4 6" id="KW-1133">Transmembrane helix</keyword>
<feature type="transmembrane region" description="Helical" evidence="6">
    <location>
        <begin position="613"/>
        <end position="634"/>
    </location>
</feature>
<evidence type="ECO:0000313" key="9">
    <source>
        <dbReference type="Proteomes" id="UP000518605"/>
    </source>
</evidence>
<keyword evidence="9" id="KW-1185">Reference proteome</keyword>
<feature type="transmembrane region" description="Helical" evidence="6">
    <location>
        <begin position="200"/>
        <end position="220"/>
    </location>
</feature>
<dbReference type="PANTHER" id="PTHR46795">
    <property type="entry name" value="ABC TRANSPORTER PERMEASE-RELATED-RELATED"/>
    <property type="match status" value="1"/>
</dbReference>
<dbReference type="InterPro" id="IPR027022">
    <property type="entry name" value="ABC_permease_BceB-typ"/>
</dbReference>
<dbReference type="PANTHER" id="PTHR46795:SF3">
    <property type="entry name" value="ABC TRANSPORTER PERMEASE"/>
    <property type="match status" value="1"/>
</dbReference>
<comment type="caution">
    <text evidence="8">The sequence shown here is derived from an EMBL/GenBank/DDBJ whole genome shotgun (WGS) entry which is preliminary data.</text>
</comment>
<comment type="subcellular location">
    <subcellularLocation>
        <location evidence="1 6">Cell membrane</location>
        <topology evidence="1 6">Multi-pass membrane protein</topology>
    </subcellularLocation>
</comment>
<sequence>MTLFSTAVKNMKGNFRNYLIYFVSMMFSVVIYHTFVSLQYSTDVQASIALSKNVEVTFKTASFVLILFVFIFIWYSNSFFTRKRKKEVALYSLLGVRKRSIGKMLFYENLIISTIVLAAGILIGTLLSKMFGMLLLKLLGTTAEIGFHVSGSAILNTTLVFAVIILITSIQGYRLIYRFKLIDLFQADKQAESVPKASPLLALLAAILLATGYVFISLSFDSESDLMRNYGVAFVGITLGTYLLFRCLTVFLLRLAQKNKARYYRGLNVVGTSQLLFRMRGNVGTLTIIALLSAFTLLATDIAFSQYYTNTKHAEQTSPFSYMHLSQGQAFDEQVNRIIAADSKHAVTAAIDIPVIKSSGRTSSSVVFPERYSEEEDKPVKIISTTTYGVIAKALHLERAVNPAAGEAVAVKTMYTDYSLSDYKKEKLTLELPTRSWELSFSDLLEDRILSWSFPDFVIVICDDLYGDLKDLSSEVLYKAYKVEGESSTAETATELMLLDGAEKAGLTSYYHEYKTGLEDTGIGTFVAVFLGLVFLAATGSILYFKQLTEAHSDKERYTILRKIGVTRKEIRASILKQSLFIFGLPLLLGITHSIVVVNAMSKLFSNLVDVNFTVPVLFSTALYVMIYLFYYILTVTSFNKIVND</sequence>
<keyword evidence="3 6" id="KW-0812">Transmembrane</keyword>
<feature type="transmembrane region" description="Helical" evidence="6">
    <location>
        <begin position="232"/>
        <end position="255"/>
    </location>
</feature>
<organism evidence="8 9">
    <name type="scientific">Paenibacillus endophyticus</name>
    <dbReference type="NCBI Taxonomy" id="1294268"/>
    <lineage>
        <taxon>Bacteria</taxon>
        <taxon>Bacillati</taxon>
        <taxon>Bacillota</taxon>
        <taxon>Bacilli</taxon>
        <taxon>Bacillales</taxon>
        <taxon>Paenibacillaceae</taxon>
        <taxon>Paenibacillus</taxon>
    </lineage>
</organism>
<evidence type="ECO:0000259" key="7">
    <source>
        <dbReference type="Pfam" id="PF02687"/>
    </source>
</evidence>
<dbReference type="GO" id="GO:0055085">
    <property type="term" value="P:transmembrane transport"/>
    <property type="evidence" value="ECO:0007669"/>
    <property type="project" value="UniProtKB-UniRule"/>
</dbReference>
<feature type="transmembrane region" description="Helical" evidence="6">
    <location>
        <begin position="56"/>
        <end position="76"/>
    </location>
</feature>
<feature type="transmembrane region" description="Helical" evidence="6">
    <location>
        <begin position="105"/>
        <end position="127"/>
    </location>
</feature>